<keyword evidence="2" id="KW-1003">Cell membrane</keyword>
<dbReference type="InterPro" id="IPR050833">
    <property type="entry name" value="Poly_Biosynth_Transport"/>
</dbReference>
<dbReference type="EMBL" id="CP013926">
    <property type="protein sequence ID" value="AMJ75141.1"/>
    <property type="molecule type" value="Genomic_DNA"/>
</dbReference>
<feature type="transmembrane region" description="Helical" evidence="6">
    <location>
        <begin position="179"/>
        <end position="200"/>
    </location>
</feature>
<protein>
    <submittedName>
        <fullName evidence="8">Polysaccharide biosynthesis C-terminal domain-containing protein</fullName>
    </submittedName>
</protein>
<evidence type="ECO:0000256" key="1">
    <source>
        <dbReference type="ARBA" id="ARBA00004651"/>
    </source>
</evidence>
<evidence type="ECO:0000313" key="8">
    <source>
        <dbReference type="EMBL" id="MDO6577831.1"/>
    </source>
</evidence>
<dbReference type="Proteomes" id="UP001170717">
    <property type="component" value="Unassembled WGS sequence"/>
</dbReference>
<feature type="transmembrane region" description="Helical" evidence="6">
    <location>
        <begin position="305"/>
        <end position="330"/>
    </location>
</feature>
<feature type="transmembrane region" description="Helical" evidence="6">
    <location>
        <begin position="42"/>
        <end position="63"/>
    </location>
</feature>
<evidence type="ECO:0000313" key="10">
    <source>
        <dbReference type="Proteomes" id="UP001170717"/>
    </source>
</evidence>
<dbReference type="RefSeq" id="WP_057790492.1">
    <property type="nucleotide sequence ID" value="NZ_CP013926.1"/>
</dbReference>
<evidence type="ECO:0000256" key="3">
    <source>
        <dbReference type="ARBA" id="ARBA00022692"/>
    </source>
</evidence>
<name>A0AAW7Z5B5_9ALTE</name>
<feature type="transmembrane region" description="Helical" evidence="6">
    <location>
        <begin position="83"/>
        <end position="106"/>
    </location>
</feature>
<feature type="transmembrane region" description="Helical" evidence="6">
    <location>
        <begin position="12"/>
        <end position="36"/>
    </location>
</feature>
<evidence type="ECO:0000256" key="4">
    <source>
        <dbReference type="ARBA" id="ARBA00022989"/>
    </source>
</evidence>
<feature type="transmembrane region" description="Helical" evidence="6">
    <location>
        <begin position="368"/>
        <end position="387"/>
    </location>
</feature>
<gene>
    <name evidence="7" type="ORF">AVL57_14925</name>
    <name evidence="8" type="ORF">Q4527_10535</name>
</gene>
<accession>A0AAW7Z5B5</accession>
<dbReference type="EMBL" id="JAUOQI010000006">
    <property type="protein sequence ID" value="MDO6577831.1"/>
    <property type="molecule type" value="Genomic_DNA"/>
</dbReference>
<feature type="transmembrane region" description="Helical" evidence="6">
    <location>
        <begin position="424"/>
        <end position="444"/>
    </location>
</feature>
<sequence length="498" mass="55765">MSKKRLLSSGFFSFIEKIVVVAAMLILTPSIITSIGSDGYGLWLLILSVLAFFNIIELGFPAAVQRFVTLYLEKDDKESANRFLTVSLLLFTALGLISSSLAFLMFNTPELLGLDNSMKSLLINVALVFVFKIVMDFAMNPINAIYAAYLRVDIDAVLAIFNVFIKSLLIYYVGRHQGIAAMAMCAVSTDVVINIIKIAIARKIYPHWQFHLSDINLLTLKELFNFSKYIIIMSIAKVINQRSAPIIISNLMTVKSVAIFGVAQNLINHADTLTHSIFNAFSAYFTQLVARGSEMTEYIVRTAKMGFLVSTLLAVNILLFSQSFITVWLGETFEQAATVVSIMAFALLTSPYAMIFRKILIAQANHKNLMYVSLFGSVITLLLIFILGSKYGIIGVALTFTLVSYLVQFFLFRVVFNQFNSVPLYRVDICFLISLILCLVALLASHFYPLFWIDNWGSLVVSGILFNIVFLPCLAYLTLPKEFIVQIITLLKNKVRRA</sequence>
<keyword evidence="9" id="KW-1185">Reference proteome</keyword>
<keyword evidence="5 6" id="KW-0472">Membrane</keyword>
<evidence type="ECO:0000256" key="6">
    <source>
        <dbReference type="SAM" id="Phobius"/>
    </source>
</evidence>
<evidence type="ECO:0000313" key="7">
    <source>
        <dbReference type="EMBL" id="AMJ75141.1"/>
    </source>
</evidence>
<keyword evidence="3 6" id="KW-0812">Transmembrane</keyword>
<feature type="transmembrane region" description="Helical" evidence="6">
    <location>
        <begin position="393"/>
        <end position="412"/>
    </location>
</feature>
<reference evidence="8" key="2">
    <citation type="submission" date="2023-07" db="EMBL/GenBank/DDBJ databases">
        <title>Genome content predicts the carbon catabolic preferences of heterotrophic bacteria.</title>
        <authorList>
            <person name="Gralka M."/>
        </authorList>
    </citation>
    <scope>NUCLEOTIDE SEQUENCE</scope>
    <source>
        <strain evidence="8">F2M12</strain>
    </source>
</reference>
<dbReference type="Proteomes" id="UP000056750">
    <property type="component" value="Chromosome"/>
</dbReference>
<dbReference type="AlphaFoldDB" id="A0AAW7Z5B5"/>
<dbReference type="PANTHER" id="PTHR30250">
    <property type="entry name" value="PST FAMILY PREDICTED COLANIC ACID TRANSPORTER"/>
    <property type="match status" value="1"/>
</dbReference>
<feature type="transmembrane region" description="Helical" evidence="6">
    <location>
        <begin position="121"/>
        <end position="142"/>
    </location>
</feature>
<feature type="transmembrane region" description="Helical" evidence="6">
    <location>
        <begin position="336"/>
        <end position="356"/>
    </location>
</feature>
<evidence type="ECO:0000313" key="9">
    <source>
        <dbReference type="Proteomes" id="UP000056750"/>
    </source>
</evidence>
<dbReference type="PANTHER" id="PTHR30250:SF26">
    <property type="entry name" value="PSMA PROTEIN"/>
    <property type="match status" value="1"/>
</dbReference>
<evidence type="ECO:0000256" key="5">
    <source>
        <dbReference type="ARBA" id="ARBA00023136"/>
    </source>
</evidence>
<comment type="subcellular location">
    <subcellularLocation>
        <location evidence="1">Cell membrane</location>
        <topology evidence="1">Multi-pass membrane protein</topology>
    </subcellularLocation>
</comment>
<feature type="transmembrane region" description="Helical" evidence="6">
    <location>
        <begin position="456"/>
        <end position="479"/>
    </location>
</feature>
<evidence type="ECO:0000256" key="2">
    <source>
        <dbReference type="ARBA" id="ARBA00022475"/>
    </source>
</evidence>
<dbReference type="Pfam" id="PF13440">
    <property type="entry name" value="Polysacc_synt_3"/>
    <property type="match status" value="1"/>
</dbReference>
<dbReference type="KEGG" id="asq:AVL57_14925"/>
<reference evidence="7 9" key="1">
    <citation type="submission" date="2015-12" db="EMBL/GenBank/DDBJ databases">
        <title>Intraspecies pangenome expansion in the marine bacterium Alteromonas.</title>
        <authorList>
            <person name="Lopez-Perez M."/>
            <person name="Rodriguez-Valera F."/>
        </authorList>
    </citation>
    <scope>NUCLEOTIDE SEQUENCE [LARGE SCALE GENOMIC DNA]</scope>
    <source>
        <strain evidence="7 9">LMG 21861</strain>
    </source>
</reference>
<keyword evidence="4 6" id="KW-1133">Transmembrane helix</keyword>
<organism evidence="8 10">
    <name type="scientific">Alteromonas stellipolaris</name>
    <dbReference type="NCBI Taxonomy" id="233316"/>
    <lineage>
        <taxon>Bacteria</taxon>
        <taxon>Pseudomonadati</taxon>
        <taxon>Pseudomonadota</taxon>
        <taxon>Gammaproteobacteria</taxon>
        <taxon>Alteromonadales</taxon>
        <taxon>Alteromonadaceae</taxon>
        <taxon>Alteromonas/Salinimonas group</taxon>
        <taxon>Alteromonas</taxon>
    </lineage>
</organism>
<dbReference type="GO" id="GO:0005886">
    <property type="term" value="C:plasma membrane"/>
    <property type="evidence" value="ECO:0007669"/>
    <property type="project" value="UniProtKB-SubCell"/>
</dbReference>
<proteinExistence type="predicted"/>
<feature type="transmembrane region" description="Helical" evidence="6">
    <location>
        <begin position="154"/>
        <end position="173"/>
    </location>
</feature>